<dbReference type="HOGENOM" id="CLU_1585035_0_0_11"/>
<dbReference type="InterPro" id="IPR053737">
    <property type="entry name" value="Type_II_TA_Toxin"/>
</dbReference>
<sequence length="168" mass="18635">MTPPIDPLAVYDWIKHRGLHIKNEGSLNSCLRGPYQELFGKNLFPSGCDKAAKVLLEVQAQHPLHDGNKRLGAALCLAVLDEYGLTPTINEDQLELFCLDIASGKLRDLEEISNFLSANTKPSPKTNNELITPVIKCGAWMPRARTECILKEGHGGHHRSIHPRRNPA</sequence>
<name>S2W3L0_9ACTN</name>
<accession>S2W3L0</accession>
<organism evidence="2 3">
    <name type="scientific">Propionimicrobium lymphophilum ACS-093-V-SCH5</name>
    <dbReference type="NCBI Taxonomy" id="883161"/>
    <lineage>
        <taxon>Bacteria</taxon>
        <taxon>Bacillati</taxon>
        <taxon>Actinomycetota</taxon>
        <taxon>Actinomycetes</taxon>
        <taxon>Propionibacteriales</taxon>
        <taxon>Propionibacteriaceae</taxon>
        <taxon>Propionimicrobium</taxon>
    </lineage>
</organism>
<dbReference type="Proteomes" id="UP000014417">
    <property type="component" value="Unassembled WGS sequence"/>
</dbReference>
<keyword evidence="3" id="KW-1185">Reference proteome</keyword>
<evidence type="ECO:0000259" key="1">
    <source>
        <dbReference type="PROSITE" id="PS51459"/>
    </source>
</evidence>
<dbReference type="AlphaFoldDB" id="S2W3L0"/>
<dbReference type="InterPro" id="IPR036597">
    <property type="entry name" value="Fido-like_dom_sf"/>
</dbReference>
<feature type="domain" description="Fido" evidence="1">
    <location>
        <begin position="1"/>
        <end position="118"/>
    </location>
</feature>
<evidence type="ECO:0000313" key="3">
    <source>
        <dbReference type="Proteomes" id="UP000014417"/>
    </source>
</evidence>
<dbReference type="EMBL" id="AGZR01000006">
    <property type="protein sequence ID" value="EPD32940.1"/>
    <property type="molecule type" value="Genomic_DNA"/>
</dbReference>
<dbReference type="Gene3D" id="1.20.120.1870">
    <property type="entry name" value="Fic/DOC protein, Fido domain"/>
    <property type="match status" value="1"/>
</dbReference>
<dbReference type="SUPFAM" id="SSF140931">
    <property type="entry name" value="Fic-like"/>
    <property type="match status" value="1"/>
</dbReference>
<dbReference type="STRING" id="883161.HMPREF9306_01248"/>
<gene>
    <name evidence="2" type="ORF">HMPREF9306_01248</name>
</gene>
<comment type="caution">
    <text evidence="2">The sequence shown here is derived from an EMBL/GenBank/DDBJ whole genome shotgun (WGS) entry which is preliminary data.</text>
</comment>
<reference evidence="2 3" key="1">
    <citation type="submission" date="2013-04" db="EMBL/GenBank/DDBJ databases">
        <title>The Genome Sequence of Propionimicrobium lymphophilum ACS-093-V-SCH5.</title>
        <authorList>
            <consortium name="The Broad Institute Genomics Platform"/>
            <person name="Earl A."/>
            <person name="Ward D."/>
            <person name="Feldgarden M."/>
            <person name="Gevers D."/>
            <person name="Saerens B."/>
            <person name="Vaneechoutte M."/>
            <person name="Walker B."/>
            <person name="Young S."/>
            <person name="Zeng Q."/>
            <person name="Gargeya S."/>
            <person name="Fitzgerald M."/>
            <person name="Haas B."/>
            <person name="Abouelleil A."/>
            <person name="Allen A.W."/>
            <person name="Alvarado L."/>
            <person name="Arachchi H.M."/>
            <person name="Berlin A.M."/>
            <person name="Chapman S.B."/>
            <person name="Gainer-Dewar J."/>
            <person name="Goldberg J."/>
            <person name="Griggs A."/>
            <person name="Gujja S."/>
            <person name="Hansen M."/>
            <person name="Howarth C."/>
            <person name="Imamovic A."/>
            <person name="Ireland A."/>
            <person name="Larimer J."/>
            <person name="McCowan C."/>
            <person name="Murphy C."/>
            <person name="Pearson M."/>
            <person name="Poon T.W."/>
            <person name="Priest M."/>
            <person name="Roberts A."/>
            <person name="Saif S."/>
            <person name="Shea T."/>
            <person name="Sisk P."/>
            <person name="Sykes S."/>
            <person name="Wortman J."/>
            <person name="Nusbaum C."/>
            <person name="Birren B."/>
        </authorList>
    </citation>
    <scope>NUCLEOTIDE SEQUENCE [LARGE SCALE GENOMIC DNA]</scope>
    <source>
        <strain evidence="2 3">ACS-093-V-SCH5</strain>
    </source>
</reference>
<protein>
    <recommendedName>
        <fullName evidence="1">Fido domain-containing protein</fullName>
    </recommendedName>
</protein>
<dbReference type="PROSITE" id="PS51459">
    <property type="entry name" value="FIDO"/>
    <property type="match status" value="1"/>
</dbReference>
<dbReference type="Pfam" id="PF02661">
    <property type="entry name" value="Fic"/>
    <property type="match status" value="1"/>
</dbReference>
<dbReference type="RefSeq" id="WP_016456078.1">
    <property type="nucleotide sequence ID" value="NZ_KE150269.1"/>
</dbReference>
<evidence type="ECO:0000313" key="2">
    <source>
        <dbReference type="EMBL" id="EPD32940.1"/>
    </source>
</evidence>
<dbReference type="InterPro" id="IPR003812">
    <property type="entry name" value="Fido"/>
</dbReference>
<proteinExistence type="predicted"/>